<proteinExistence type="predicted"/>
<keyword evidence="3" id="KW-0472">Membrane</keyword>
<accession>A0A1M6NTX6</accession>
<feature type="domain" description="Beta-ketoacyl-[acyl-carrier-protein] synthase III N-terminal" evidence="5">
    <location>
        <begin position="108"/>
        <end position="186"/>
    </location>
</feature>
<organism evidence="6 7">
    <name type="scientific">Anaerobranca californiensis DSM 14826</name>
    <dbReference type="NCBI Taxonomy" id="1120989"/>
    <lineage>
        <taxon>Bacteria</taxon>
        <taxon>Bacillati</taxon>
        <taxon>Bacillota</taxon>
        <taxon>Clostridia</taxon>
        <taxon>Eubacteriales</taxon>
        <taxon>Proteinivoracaceae</taxon>
        <taxon>Anaerobranca</taxon>
    </lineage>
</organism>
<keyword evidence="3" id="KW-1133">Transmembrane helix</keyword>
<dbReference type="EMBL" id="FRAI01000011">
    <property type="protein sequence ID" value="SHJ99074.1"/>
    <property type="molecule type" value="Genomic_DNA"/>
</dbReference>
<dbReference type="InterPro" id="IPR013747">
    <property type="entry name" value="ACP_syn_III_C"/>
</dbReference>
<dbReference type="Pfam" id="PF08545">
    <property type="entry name" value="ACP_syn_III"/>
    <property type="match status" value="1"/>
</dbReference>
<keyword evidence="3" id="KW-0812">Transmembrane</keyword>
<evidence type="ECO:0000313" key="7">
    <source>
        <dbReference type="Proteomes" id="UP000243547"/>
    </source>
</evidence>
<dbReference type="OrthoDB" id="1704808at2"/>
<name>A0A1M6NTX6_9FIRM</name>
<evidence type="ECO:0000256" key="1">
    <source>
        <dbReference type="ARBA" id="ARBA00022679"/>
    </source>
</evidence>
<keyword evidence="1" id="KW-0808">Transferase</keyword>
<feature type="transmembrane region" description="Helical" evidence="3">
    <location>
        <begin position="308"/>
        <end position="325"/>
    </location>
</feature>
<dbReference type="RefSeq" id="WP_072907191.1">
    <property type="nucleotide sequence ID" value="NZ_FRAI01000011.1"/>
</dbReference>
<evidence type="ECO:0000256" key="3">
    <source>
        <dbReference type="SAM" id="Phobius"/>
    </source>
</evidence>
<dbReference type="InterPro" id="IPR013751">
    <property type="entry name" value="ACP_syn_III_N"/>
</dbReference>
<dbReference type="InterPro" id="IPR016039">
    <property type="entry name" value="Thiolase-like"/>
</dbReference>
<dbReference type="GO" id="GO:0006633">
    <property type="term" value="P:fatty acid biosynthetic process"/>
    <property type="evidence" value="ECO:0007669"/>
    <property type="project" value="InterPro"/>
</dbReference>
<dbReference type="Proteomes" id="UP000243547">
    <property type="component" value="Unassembled WGS sequence"/>
</dbReference>
<evidence type="ECO:0000259" key="4">
    <source>
        <dbReference type="Pfam" id="PF08541"/>
    </source>
</evidence>
<keyword evidence="7" id="KW-1185">Reference proteome</keyword>
<evidence type="ECO:0000256" key="2">
    <source>
        <dbReference type="ARBA" id="ARBA00023315"/>
    </source>
</evidence>
<dbReference type="CDD" id="cd00830">
    <property type="entry name" value="KAS_III"/>
    <property type="match status" value="1"/>
</dbReference>
<sequence length="327" mass="35887">MKRAVIIGTGLYVPKNLITNQEMEKMLGQPLKPSLEEKLGIKQRYITNEDESSADLATKAGEKALESSKLKAEDLDLIIVTTDTPEYISPATSSVVQGRLKAKNAGTFDLNASCAGFVTGLDVAARMIMTGGYNNILLIGVYNMTKYVDKTDVNVFPIFADGAGAVVLSATSEERGFVDSKLIADGTQYDFLGIYGGGTKHPITHESIEKKQHLLQFLKPLPPDRNIKLWPPMIRDLLEKNSLKVGDIDHIFFTQINKWVIEEVMSILELPMDKTTCIMDQYGYTGSACIPMALDIAIKKGKIKRGDNIIFISSGVGFAVAAALFKW</sequence>
<reference evidence="7" key="1">
    <citation type="submission" date="2016-11" db="EMBL/GenBank/DDBJ databases">
        <authorList>
            <person name="Varghese N."/>
            <person name="Submissions S."/>
        </authorList>
    </citation>
    <scope>NUCLEOTIDE SEQUENCE [LARGE SCALE GENOMIC DNA]</scope>
    <source>
        <strain evidence="7">DSM 14826</strain>
    </source>
</reference>
<dbReference type="PANTHER" id="PTHR34069:SF2">
    <property type="entry name" value="BETA-KETOACYL-[ACYL-CARRIER-PROTEIN] SYNTHASE III"/>
    <property type="match status" value="1"/>
</dbReference>
<dbReference type="GO" id="GO:0004315">
    <property type="term" value="F:3-oxoacyl-[acyl-carrier-protein] synthase activity"/>
    <property type="evidence" value="ECO:0007669"/>
    <property type="project" value="InterPro"/>
</dbReference>
<dbReference type="STRING" id="1120989.SAMN02745227_01238"/>
<dbReference type="AlphaFoldDB" id="A0A1M6NTX6"/>
<dbReference type="Gene3D" id="3.40.47.10">
    <property type="match status" value="1"/>
</dbReference>
<dbReference type="Pfam" id="PF08541">
    <property type="entry name" value="ACP_syn_III_C"/>
    <property type="match status" value="1"/>
</dbReference>
<evidence type="ECO:0000259" key="5">
    <source>
        <dbReference type="Pfam" id="PF08545"/>
    </source>
</evidence>
<evidence type="ECO:0000313" key="6">
    <source>
        <dbReference type="EMBL" id="SHJ99074.1"/>
    </source>
</evidence>
<dbReference type="PANTHER" id="PTHR34069">
    <property type="entry name" value="3-OXOACYL-[ACYL-CARRIER-PROTEIN] SYNTHASE 3"/>
    <property type="match status" value="1"/>
</dbReference>
<gene>
    <name evidence="6" type="ORF">SAMN02745227_01238</name>
</gene>
<dbReference type="GO" id="GO:0044550">
    <property type="term" value="P:secondary metabolite biosynthetic process"/>
    <property type="evidence" value="ECO:0007669"/>
    <property type="project" value="TreeGrafter"/>
</dbReference>
<feature type="domain" description="Beta-ketoacyl-[acyl-carrier-protein] synthase III C-terminal" evidence="4">
    <location>
        <begin position="238"/>
        <end position="327"/>
    </location>
</feature>
<protein>
    <submittedName>
        <fullName evidence="6">3-oxoacyl-[acyl-carrier-protein] synthase-3</fullName>
    </submittedName>
</protein>
<keyword evidence="2" id="KW-0012">Acyltransferase</keyword>
<dbReference type="NCBIfam" id="NF006829">
    <property type="entry name" value="PRK09352.1"/>
    <property type="match status" value="1"/>
</dbReference>
<dbReference type="SUPFAM" id="SSF53901">
    <property type="entry name" value="Thiolase-like"/>
    <property type="match status" value="1"/>
</dbReference>